<dbReference type="Pfam" id="PF13432">
    <property type="entry name" value="TPR_16"/>
    <property type="match status" value="2"/>
</dbReference>
<dbReference type="PANTHER" id="PTHR12558:SF13">
    <property type="entry name" value="CELL DIVISION CYCLE PROTEIN 27 HOMOLOG"/>
    <property type="match status" value="1"/>
</dbReference>
<evidence type="ECO:0000313" key="7">
    <source>
        <dbReference type="Proteomes" id="UP000031518"/>
    </source>
</evidence>
<dbReference type="SUPFAM" id="SSF81901">
    <property type="entry name" value="HCP-like"/>
    <property type="match status" value="1"/>
</dbReference>
<dbReference type="STRING" id="454194.PYK22_03165"/>
<feature type="signal peptide" evidence="5">
    <location>
        <begin position="1"/>
        <end position="19"/>
    </location>
</feature>
<keyword evidence="1" id="KW-0677">Repeat</keyword>
<sequence precursor="true">MKKALLLIAIVAFLSNAHAQSGAVRPRRVSPTGSSNATGASANNASSAPTVGAPRLDTTRAYTLLQQKQYEAALAEARRITVADPQNAEAWKIAGFAELSLKRFKEAADDLQRAYDLQRAAGEEDVNTRDALAQALVRSEQFEKALPLLVAATTRPGVRPDAGLLYYRGLAEFRTGKIDEARRSFEEVIKLEPRNSAALFYLGRIAQDKKDLNTAITMLNRATQSDPQLAEAWTLLTVAYLQRASSAANETQAKADYANAARAGESLYRLKTDAASALLYGQALIYAEQYARAVPVLERATNLNAQDGTAFYFLGIAQSRLKNFPQAIVALERAATISTNDANIYRELGYAYEASKQYAKALAAYEKGLSIAPNDADLKESAERVRPFAK</sequence>
<dbReference type="PANTHER" id="PTHR12558">
    <property type="entry name" value="CELL DIVISION CYCLE 16,23,27"/>
    <property type="match status" value="1"/>
</dbReference>
<proteinExistence type="predicted"/>
<dbReference type="AlphaFoldDB" id="A0A0B6X1E8"/>
<reference evidence="6 7" key="1">
    <citation type="submission" date="2013-12" db="EMBL/GenBank/DDBJ databases">
        <authorList>
            <person name="Stott M."/>
        </authorList>
    </citation>
    <scope>NUCLEOTIDE SEQUENCE [LARGE SCALE GENOMIC DNA]</scope>
    <source>
        <strain evidence="6 7">K22</strain>
    </source>
</reference>
<feature type="region of interest" description="Disordered" evidence="4">
    <location>
        <begin position="22"/>
        <end position="53"/>
    </location>
</feature>
<dbReference type="Gene3D" id="1.25.40.10">
    <property type="entry name" value="Tetratricopeptide repeat domain"/>
    <property type="match status" value="3"/>
</dbReference>
<dbReference type="Pfam" id="PF12895">
    <property type="entry name" value="ANAPC3"/>
    <property type="match status" value="1"/>
</dbReference>
<keyword evidence="2 3" id="KW-0802">TPR repeat</keyword>
<feature type="chain" id="PRO_5002111035" evidence="5">
    <location>
        <begin position="20"/>
        <end position="390"/>
    </location>
</feature>
<dbReference type="SUPFAM" id="SSF48452">
    <property type="entry name" value="TPR-like"/>
    <property type="match status" value="1"/>
</dbReference>
<evidence type="ECO:0000256" key="2">
    <source>
        <dbReference type="ARBA" id="ARBA00022803"/>
    </source>
</evidence>
<dbReference type="OrthoDB" id="99700at2"/>
<dbReference type="EMBL" id="CBXV010000008">
    <property type="protein sequence ID" value="CDM67116.1"/>
    <property type="molecule type" value="Genomic_DNA"/>
</dbReference>
<dbReference type="InterPro" id="IPR011990">
    <property type="entry name" value="TPR-like_helical_dom_sf"/>
</dbReference>
<evidence type="ECO:0000313" key="6">
    <source>
        <dbReference type="EMBL" id="CDM67116.1"/>
    </source>
</evidence>
<keyword evidence="7" id="KW-1185">Reference proteome</keyword>
<feature type="repeat" description="TPR" evidence="3">
    <location>
        <begin position="342"/>
        <end position="375"/>
    </location>
</feature>
<dbReference type="InterPro" id="IPR013105">
    <property type="entry name" value="TPR_2"/>
</dbReference>
<evidence type="ECO:0000256" key="4">
    <source>
        <dbReference type="SAM" id="MobiDB-lite"/>
    </source>
</evidence>
<feature type="repeat" description="TPR" evidence="3">
    <location>
        <begin position="196"/>
        <end position="229"/>
    </location>
</feature>
<organism evidence="6 7">
    <name type="scientific">Pyrinomonas methylaliphatogenes</name>
    <dbReference type="NCBI Taxonomy" id="454194"/>
    <lineage>
        <taxon>Bacteria</taxon>
        <taxon>Pseudomonadati</taxon>
        <taxon>Acidobacteriota</taxon>
        <taxon>Blastocatellia</taxon>
        <taxon>Blastocatellales</taxon>
        <taxon>Pyrinomonadaceae</taxon>
        <taxon>Pyrinomonas</taxon>
    </lineage>
</organism>
<keyword evidence="5" id="KW-0732">Signal</keyword>
<feature type="compositionally biased region" description="Low complexity" evidence="4">
    <location>
        <begin position="30"/>
        <end position="50"/>
    </location>
</feature>
<feature type="repeat" description="TPR" evidence="3">
    <location>
        <begin position="162"/>
        <end position="195"/>
    </location>
</feature>
<dbReference type="Pfam" id="PF07719">
    <property type="entry name" value="TPR_2"/>
    <property type="match status" value="1"/>
</dbReference>
<dbReference type="SMART" id="SM00028">
    <property type="entry name" value="TPR"/>
    <property type="match status" value="7"/>
</dbReference>
<dbReference type="Proteomes" id="UP000031518">
    <property type="component" value="Unassembled WGS sequence"/>
</dbReference>
<evidence type="ECO:0000256" key="5">
    <source>
        <dbReference type="SAM" id="SignalP"/>
    </source>
</evidence>
<reference evidence="6 7" key="2">
    <citation type="submission" date="2015-01" db="EMBL/GenBank/DDBJ databases">
        <title>Complete genome sequence of Pyrinomonas methylaliphatogenes type strain K22T.</title>
        <authorList>
            <person name="Lee K.C.Y."/>
            <person name="Power J.F."/>
            <person name="Dunfield P.F."/>
            <person name="Morgan X.C."/>
            <person name="Huttenhower C."/>
            <person name="Stott M.B."/>
        </authorList>
    </citation>
    <scope>NUCLEOTIDE SEQUENCE [LARGE SCALE GENOMIC DNA]</scope>
    <source>
        <strain evidence="6 7">K22</strain>
    </source>
</reference>
<evidence type="ECO:0000256" key="3">
    <source>
        <dbReference type="PROSITE-ProRule" id="PRU00339"/>
    </source>
</evidence>
<accession>A0A0B6X1E8</accession>
<name>A0A0B6X1E8_9BACT</name>
<dbReference type="PROSITE" id="PS50005">
    <property type="entry name" value="TPR"/>
    <property type="match status" value="3"/>
</dbReference>
<dbReference type="PROSITE" id="PS50293">
    <property type="entry name" value="TPR_REGION"/>
    <property type="match status" value="1"/>
</dbReference>
<evidence type="ECO:0000256" key="1">
    <source>
        <dbReference type="ARBA" id="ARBA00022737"/>
    </source>
</evidence>
<gene>
    <name evidence="6" type="ORF">PYK22_03165</name>
</gene>
<protein>
    <submittedName>
        <fullName evidence="6">TPR repeat/Tetratricopeptide repeat</fullName>
    </submittedName>
</protein>
<dbReference type="RefSeq" id="WP_041978721.1">
    <property type="nucleotide sequence ID" value="NZ_CBXV010000008.1"/>
</dbReference>
<dbReference type="InterPro" id="IPR019734">
    <property type="entry name" value="TPR_rpt"/>
</dbReference>